<organism evidence="1 2">
    <name type="scientific">Leptolyngbya foveolarum</name>
    <dbReference type="NCBI Taxonomy" id="47253"/>
    <lineage>
        <taxon>Bacteria</taxon>
        <taxon>Bacillati</taxon>
        <taxon>Cyanobacteriota</taxon>
        <taxon>Cyanophyceae</taxon>
        <taxon>Leptolyngbyales</taxon>
        <taxon>Leptolyngbyaceae</taxon>
        <taxon>Leptolyngbya group</taxon>
        <taxon>Leptolyngbya</taxon>
    </lineage>
</organism>
<evidence type="ECO:0000313" key="2">
    <source>
        <dbReference type="Proteomes" id="UP000249354"/>
    </source>
</evidence>
<dbReference type="Proteomes" id="UP000249354">
    <property type="component" value="Unassembled WGS sequence"/>
</dbReference>
<dbReference type="NCBIfam" id="TIGR02595">
    <property type="entry name" value="PEP_CTERM"/>
    <property type="match status" value="1"/>
</dbReference>
<reference evidence="2" key="1">
    <citation type="submission" date="2018-04" db="EMBL/GenBank/DDBJ databases">
        <authorList>
            <person name="Cornet L."/>
        </authorList>
    </citation>
    <scope>NUCLEOTIDE SEQUENCE [LARGE SCALE GENOMIC DNA]</scope>
</reference>
<evidence type="ECO:0008006" key="3">
    <source>
        <dbReference type="Google" id="ProtNLM"/>
    </source>
</evidence>
<name>A0A2W4ULX2_9CYAN</name>
<sequence length="160" mass="17437">MVVNDGVNPKESPNRLAIFYVDGIQNKVSAYEYNGENNPGSFSNPGKFLGSTDLVVTPNGASQKTFEFDFDTSTFDLSEITNPNWKGVDFDNKIGLWVHGVSGLTTQYEGKELKSFEFAKQSYYDVEDLDATSVPEPASAAALGLFAVAGAFIKRSRQTA</sequence>
<comment type="caution">
    <text evidence="1">The sequence shown here is derived from an EMBL/GenBank/DDBJ whole genome shotgun (WGS) entry which is preliminary data.</text>
</comment>
<evidence type="ECO:0000313" key="1">
    <source>
        <dbReference type="EMBL" id="PZO20217.1"/>
    </source>
</evidence>
<dbReference type="EMBL" id="QBMC01000032">
    <property type="protein sequence ID" value="PZO20217.1"/>
    <property type="molecule type" value="Genomic_DNA"/>
</dbReference>
<proteinExistence type="predicted"/>
<reference evidence="1 2" key="2">
    <citation type="submission" date="2018-06" db="EMBL/GenBank/DDBJ databases">
        <title>Metagenomic assembly of (sub)arctic Cyanobacteria and their associated microbiome from non-axenic cultures.</title>
        <authorList>
            <person name="Baurain D."/>
        </authorList>
    </citation>
    <scope>NUCLEOTIDE SEQUENCE [LARGE SCALE GENOMIC DNA]</scope>
    <source>
        <strain evidence="1">ULC129bin1</strain>
    </source>
</reference>
<accession>A0A2W4ULX2</accession>
<protein>
    <recommendedName>
        <fullName evidence="3">PEP-CTERM protein-sorting domain-containing protein</fullName>
    </recommendedName>
</protein>
<dbReference type="AlphaFoldDB" id="A0A2W4ULX2"/>
<gene>
    <name evidence="1" type="ORF">DCF25_06955</name>
</gene>
<dbReference type="InterPro" id="IPR013424">
    <property type="entry name" value="Ice-binding_C"/>
</dbReference>